<comment type="caution">
    <text evidence="1">The sequence shown here is derived from an EMBL/GenBank/DDBJ whole genome shotgun (WGS) entry which is preliminary data.</text>
</comment>
<name>A0A0R1WGW8_9LACO</name>
<sequence length="291" mass="32854">MVNKRWRETMKKRNIILSIVLVLILLISFFGFSRHTQAVKKEQYVQSSTPTLFFHGYGSSYEAETQMTDAAKAAGVTKKVVRVNVSPNGFVKLIGSIPKNAKNPIVEVNFDNNKMTNYVTAGKWVNDVIKELQKDYHFKNVNFVGHSMGNMAINYYIMNYAGKKGQPKVNKVVDIAGHFDGILGMGDKANQLKLAKNGKPDTMDKSYKQLLKLRKVYPTNTQVLNIFGDVNDGSHSDTRVSNASSKSLKYLVSGRAKSYKEKKIVGKMAQHSKLHENKQVDKLLINFLWKK</sequence>
<dbReference type="AlphaFoldDB" id="A0A0R1WGW8"/>
<dbReference type="STRING" id="1423774.FD31_GL000296"/>
<proteinExistence type="predicted"/>
<dbReference type="PATRIC" id="fig|1423774.3.peg.303"/>
<dbReference type="GO" id="GO:0016787">
    <property type="term" value="F:hydrolase activity"/>
    <property type="evidence" value="ECO:0007669"/>
    <property type="project" value="UniProtKB-KW"/>
</dbReference>
<keyword evidence="1" id="KW-0378">Hydrolase</keyword>
<accession>A0A0R1WGW8</accession>
<evidence type="ECO:0000313" key="1">
    <source>
        <dbReference type="EMBL" id="KRM17218.1"/>
    </source>
</evidence>
<dbReference type="Proteomes" id="UP000051302">
    <property type="component" value="Unassembled WGS sequence"/>
</dbReference>
<organism evidence="1 2">
    <name type="scientific">Companilactobacillus nantensis DSM 16982</name>
    <dbReference type="NCBI Taxonomy" id="1423774"/>
    <lineage>
        <taxon>Bacteria</taxon>
        <taxon>Bacillati</taxon>
        <taxon>Bacillota</taxon>
        <taxon>Bacilli</taxon>
        <taxon>Lactobacillales</taxon>
        <taxon>Lactobacillaceae</taxon>
        <taxon>Companilactobacillus</taxon>
    </lineage>
</organism>
<dbReference type="EMBL" id="AZFV01000011">
    <property type="protein sequence ID" value="KRM17218.1"/>
    <property type="molecule type" value="Genomic_DNA"/>
</dbReference>
<keyword evidence="2" id="KW-1185">Reference proteome</keyword>
<gene>
    <name evidence="1" type="ORF">FD31_GL000296</name>
</gene>
<dbReference type="SUPFAM" id="SSF53474">
    <property type="entry name" value="alpha/beta-Hydrolases"/>
    <property type="match status" value="1"/>
</dbReference>
<evidence type="ECO:0000313" key="2">
    <source>
        <dbReference type="Proteomes" id="UP000051302"/>
    </source>
</evidence>
<dbReference type="Pfam" id="PF06028">
    <property type="entry name" value="DUF915"/>
    <property type="match status" value="1"/>
</dbReference>
<dbReference type="InterPro" id="IPR029058">
    <property type="entry name" value="AB_hydrolase_fold"/>
</dbReference>
<dbReference type="InterPro" id="IPR010315">
    <property type="entry name" value="DUF915_hydro-like"/>
</dbReference>
<protein>
    <submittedName>
        <fullName evidence="1">Putative cell surface hydrolase (Putative)</fullName>
    </submittedName>
</protein>
<reference evidence="1 2" key="1">
    <citation type="journal article" date="2015" name="Genome Announc.">
        <title>Expanding the biotechnology potential of lactobacilli through comparative genomics of 213 strains and associated genera.</title>
        <authorList>
            <person name="Sun Z."/>
            <person name="Harris H.M."/>
            <person name="McCann A."/>
            <person name="Guo C."/>
            <person name="Argimon S."/>
            <person name="Zhang W."/>
            <person name="Yang X."/>
            <person name="Jeffery I.B."/>
            <person name="Cooney J.C."/>
            <person name="Kagawa T.F."/>
            <person name="Liu W."/>
            <person name="Song Y."/>
            <person name="Salvetti E."/>
            <person name="Wrobel A."/>
            <person name="Rasinkangas P."/>
            <person name="Parkhill J."/>
            <person name="Rea M.C."/>
            <person name="O'Sullivan O."/>
            <person name="Ritari J."/>
            <person name="Douillard F.P."/>
            <person name="Paul Ross R."/>
            <person name="Yang R."/>
            <person name="Briner A.E."/>
            <person name="Felis G.E."/>
            <person name="de Vos W.M."/>
            <person name="Barrangou R."/>
            <person name="Klaenhammer T.R."/>
            <person name="Caufield P.W."/>
            <person name="Cui Y."/>
            <person name="Zhang H."/>
            <person name="O'Toole P.W."/>
        </authorList>
    </citation>
    <scope>NUCLEOTIDE SEQUENCE [LARGE SCALE GENOMIC DNA]</scope>
    <source>
        <strain evidence="1 2">DSM 16982</strain>
    </source>
</reference>
<dbReference type="Gene3D" id="3.40.50.1820">
    <property type="entry name" value="alpha/beta hydrolase"/>
    <property type="match status" value="1"/>
</dbReference>